<reference evidence="1" key="1">
    <citation type="submission" date="2018-07" db="EMBL/GenBank/DDBJ databases">
        <authorList>
            <consortium name="Genoscope - CEA"/>
            <person name="William W."/>
        </authorList>
    </citation>
    <scope>NUCLEOTIDE SEQUENCE</scope>
    <source>
        <strain evidence="1">IK1</strain>
    </source>
</reference>
<dbReference type="EMBL" id="UPXX01000013">
    <property type="protein sequence ID" value="VBB42636.1"/>
    <property type="molecule type" value="Genomic_DNA"/>
</dbReference>
<dbReference type="Pfam" id="PF09474">
    <property type="entry name" value="Type_III_YscX"/>
    <property type="match status" value="1"/>
</dbReference>
<dbReference type="AlphaFoldDB" id="A0A653A3J7"/>
<protein>
    <submittedName>
        <fullName evidence="1">Uncharacterized protein</fullName>
    </submittedName>
</protein>
<organism evidence="1">
    <name type="scientific">Uncultured Desulfatiglans sp</name>
    <dbReference type="NCBI Taxonomy" id="1748965"/>
    <lineage>
        <taxon>Bacteria</taxon>
        <taxon>Pseudomonadati</taxon>
        <taxon>Thermodesulfobacteriota</taxon>
        <taxon>Desulfobacteria</taxon>
        <taxon>Desulfatiglandales</taxon>
        <taxon>Desulfatiglandaceae</taxon>
        <taxon>Desulfatiglans</taxon>
        <taxon>environmental samples</taxon>
    </lineage>
</organism>
<gene>
    <name evidence="1" type="ORF">TRIP_B200776</name>
</gene>
<proteinExistence type="predicted"/>
<dbReference type="InterPro" id="IPR012672">
    <property type="entry name" value="T3SS_YscX"/>
</dbReference>
<sequence>MPRIPDHSDIVQNVFQQRIYSGSTAGKVRFDPAAARPIPSEDPPLGRLEGLFPDRSLDSRLLTSLKPVTLEPDILRSECYREAIAGAARALREMSVRELRHLSRRSVREAIALMEEHLMLDEYLVACRNILLKG</sequence>
<evidence type="ECO:0000313" key="1">
    <source>
        <dbReference type="EMBL" id="VBB42636.1"/>
    </source>
</evidence>
<accession>A0A653A3J7</accession>
<name>A0A653A3J7_UNCDX</name>